<keyword evidence="4" id="KW-0378">Hydrolase</keyword>
<keyword evidence="8" id="KW-1185">Reference proteome</keyword>
<dbReference type="GO" id="GO:0008270">
    <property type="term" value="F:zinc ion binding"/>
    <property type="evidence" value="ECO:0007669"/>
    <property type="project" value="InterPro"/>
</dbReference>
<organism evidence="7 8">
    <name type="scientific">Trifolium subterraneum</name>
    <name type="common">Subterranean clover</name>
    <dbReference type="NCBI Taxonomy" id="3900"/>
    <lineage>
        <taxon>Eukaryota</taxon>
        <taxon>Viridiplantae</taxon>
        <taxon>Streptophyta</taxon>
        <taxon>Embryophyta</taxon>
        <taxon>Tracheophyta</taxon>
        <taxon>Spermatophyta</taxon>
        <taxon>Magnoliopsida</taxon>
        <taxon>eudicotyledons</taxon>
        <taxon>Gunneridae</taxon>
        <taxon>Pentapetalae</taxon>
        <taxon>rosids</taxon>
        <taxon>fabids</taxon>
        <taxon>Fabales</taxon>
        <taxon>Fabaceae</taxon>
        <taxon>Papilionoideae</taxon>
        <taxon>50 kb inversion clade</taxon>
        <taxon>NPAAA clade</taxon>
        <taxon>Hologalegina</taxon>
        <taxon>IRL clade</taxon>
        <taxon>Trifolieae</taxon>
        <taxon>Trifolium</taxon>
    </lineage>
</organism>
<dbReference type="InterPro" id="IPR057670">
    <property type="entry name" value="SH3_retrovirus"/>
</dbReference>
<dbReference type="InterPro" id="IPR001584">
    <property type="entry name" value="Integrase_cat-core"/>
</dbReference>
<keyword evidence="3" id="KW-0064">Aspartyl protease</keyword>
<reference evidence="8" key="1">
    <citation type="journal article" date="2017" name="Front. Plant Sci.">
        <title>Climate Clever Clovers: New Paradigm to Reduce the Environmental Footprint of Ruminants by Breeding Low Methanogenic Forages Utilizing Haplotype Variation.</title>
        <authorList>
            <person name="Kaur P."/>
            <person name="Appels R."/>
            <person name="Bayer P.E."/>
            <person name="Keeble-Gagnere G."/>
            <person name="Wang J."/>
            <person name="Hirakawa H."/>
            <person name="Shirasawa K."/>
            <person name="Vercoe P."/>
            <person name="Stefanova K."/>
            <person name="Durmic Z."/>
            <person name="Nichols P."/>
            <person name="Revell C."/>
            <person name="Isobe S.N."/>
            <person name="Edwards D."/>
            <person name="Erskine W."/>
        </authorList>
    </citation>
    <scope>NUCLEOTIDE SEQUENCE [LARGE SCALE GENOMIC DNA]</scope>
    <source>
        <strain evidence="8">cv. Daliak</strain>
    </source>
</reference>
<dbReference type="InterPro" id="IPR043502">
    <property type="entry name" value="DNA/RNA_pol_sf"/>
</dbReference>
<evidence type="ECO:0000256" key="2">
    <source>
        <dbReference type="ARBA" id="ARBA00022723"/>
    </source>
</evidence>
<keyword evidence="1" id="KW-0645">Protease</keyword>
<feature type="compositionally biased region" description="Basic residues" evidence="5">
    <location>
        <begin position="220"/>
        <end position="235"/>
    </location>
</feature>
<dbReference type="SUPFAM" id="SSF57756">
    <property type="entry name" value="Retrovirus zinc finger-like domains"/>
    <property type="match status" value="1"/>
</dbReference>
<dbReference type="PANTHER" id="PTHR42648:SF18">
    <property type="entry name" value="RETROTRANSPOSON, UNCLASSIFIED-LIKE PROTEIN"/>
    <property type="match status" value="1"/>
</dbReference>
<dbReference type="EMBL" id="DF973452">
    <property type="protein sequence ID" value="GAU31303.1"/>
    <property type="molecule type" value="Genomic_DNA"/>
</dbReference>
<evidence type="ECO:0000256" key="4">
    <source>
        <dbReference type="ARBA" id="ARBA00022801"/>
    </source>
</evidence>
<dbReference type="GO" id="GO:0006508">
    <property type="term" value="P:proteolysis"/>
    <property type="evidence" value="ECO:0007669"/>
    <property type="project" value="UniProtKB-KW"/>
</dbReference>
<dbReference type="InterPro" id="IPR054722">
    <property type="entry name" value="PolX-like_BBD"/>
</dbReference>
<keyword evidence="2" id="KW-0479">Metal-binding</keyword>
<evidence type="ECO:0000259" key="6">
    <source>
        <dbReference type="PROSITE" id="PS50994"/>
    </source>
</evidence>
<dbReference type="InterPro" id="IPR025724">
    <property type="entry name" value="GAG-pre-integrase_dom"/>
</dbReference>
<proteinExistence type="predicted"/>
<dbReference type="Pfam" id="PF00665">
    <property type="entry name" value="rve"/>
    <property type="match status" value="1"/>
</dbReference>
<evidence type="ECO:0000256" key="3">
    <source>
        <dbReference type="ARBA" id="ARBA00022750"/>
    </source>
</evidence>
<dbReference type="Pfam" id="PF14223">
    <property type="entry name" value="Retrotran_gag_2"/>
    <property type="match status" value="1"/>
</dbReference>
<feature type="region of interest" description="Disordered" evidence="5">
    <location>
        <begin position="747"/>
        <end position="790"/>
    </location>
</feature>
<dbReference type="InterPro" id="IPR012337">
    <property type="entry name" value="RNaseH-like_sf"/>
</dbReference>
<dbReference type="Pfam" id="PF22936">
    <property type="entry name" value="Pol_BBD"/>
    <property type="match status" value="1"/>
</dbReference>
<evidence type="ECO:0000313" key="7">
    <source>
        <dbReference type="EMBL" id="GAU31303.1"/>
    </source>
</evidence>
<dbReference type="GO" id="GO:0003676">
    <property type="term" value="F:nucleic acid binding"/>
    <property type="evidence" value="ECO:0007669"/>
    <property type="project" value="InterPro"/>
</dbReference>
<dbReference type="CDD" id="cd09272">
    <property type="entry name" value="RNase_HI_RT_Ty1"/>
    <property type="match status" value="1"/>
</dbReference>
<feature type="compositionally biased region" description="Acidic residues" evidence="5">
    <location>
        <begin position="775"/>
        <end position="788"/>
    </location>
</feature>
<dbReference type="SUPFAM" id="SSF53098">
    <property type="entry name" value="Ribonuclease H-like"/>
    <property type="match status" value="1"/>
</dbReference>
<dbReference type="AlphaFoldDB" id="A0A2Z6MNM0"/>
<gene>
    <name evidence="7" type="ORF">TSUD_315120</name>
</gene>
<dbReference type="Gene3D" id="3.30.420.10">
    <property type="entry name" value="Ribonuclease H-like superfamily/Ribonuclease H"/>
    <property type="match status" value="1"/>
</dbReference>
<dbReference type="GO" id="GO:0015074">
    <property type="term" value="P:DNA integration"/>
    <property type="evidence" value="ECO:0007669"/>
    <property type="project" value="InterPro"/>
</dbReference>
<dbReference type="GO" id="GO:0004190">
    <property type="term" value="F:aspartic-type endopeptidase activity"/>
    <property type="evidence" value="ECO:0007669"/>
    <property type="project" value="UniProtKB-KW"/>
</dbReference>
<protein>
    <recommendedName>
        <fullName evidence="6">Integrase catalytic domain-containing protein</fullName>
    </recommendedName>
</protein>
<dbReference type="SUPFAM" id="SSF56672">
    <property type="entry name" value="DNA/RNA polymerases"/>
    <property type="match status" value="1"/>
</dbReference>
<dbReference type="Pfam" id="PF13976">
    <property type="entry name" value="gag_pre-integrs"/>
    <property type="match status" value="1"/>
</dbReference>
<dbReference type="PANTHER" id="PTHR42648">
    <property type="entry name" value="TRANSPOSASE, PUTATIVE-RELATED"/>
    <property type="match status" value="1"/>
</dbReference>
<dbReference type="OrthoDB" id="3344688at2759"/>
<dbReference type="Proteomes" id="UP000242715">
    <property type="component" value="Unassembled WGS sequence"/>
</dbReference>
<evidence type="ECO:0000256" key="5">
    <source>
        <dbReference type="SAM" id="MobiDB-lite"/>
    </source>
</evidence>
<dbReference type="InterPro" id="IPR039537">
    <property type="entry name" value="Retrotran_Ty1/copia-like"/>
</dbReference>
<dbReference type="Pfam" id="PF25597">
    <property type="entry name" value="SH3_retrovirus"/>
    <property type="match status" value="1"/>
</dbReference>
<feature type="region of interest" description="Disordered" evidence="5">
    <location>
        <begin position="209"/>
        <end position="236"/>
    </location>
</feature>
<evidence type="ECO:0000313" key="8">
    <source>
        <dbReference type="Proteomes" id="UP000242715"/>
    </source>
</evidence>
<name>A0A2Z6MNM0_TRISU</name>
<feature type="domain" description="Integrase catalytic" evidence="6">
    <location>
        <begin position="466"/>
        <end position="642"/>
    </location>
</feature>
<dbReference type="Pfam" id="PF07727">
    <property type="entry name" value="RVT_2"/>
    <property type="match status" value="1"/>
</dbReference>
<dbReference type="InterPro" id="IPR036875">
    <property type="entry name" value="Znf_CCHC_sf"/>
</dbReference>
<dbReference type="InterPro" id="IPR036397">
    <property type="entry name" value="RNaseH_sf"/>
</dbReference>
<sequence length="1229" mass="140872">MAERSEFVAVPKFEGYYEHWAMLMENLLPSKEFWPLIETGVTIVPPNATVEQLRIANESKLLDLKVKNYLFQSIDRTIMETILTRETTKDIWEAMQRKSQGSTKVKRAQLQALRREFEILAMKESESVNEYFGRVLTIANRMTAHGERLEAVTIVEKILRSMQPKFNHVVCSIEVSCDVTSLSVEELQSSLIVHEQRMKGQEAHVEEQALKVTSGGRGNGRGRGRNSSRGRGRGRQSKELVEYFKCHKLGHYKNECPDWGENANYVEFDYEEETLLMARTDENVVKEESWYVDSRCSNHMTGNKDWLYEFDATFRDSVRLGNDAKMCVMGKSNVKMFINGSVHVISNVYYLPGLNTNFLSVGQLQQRNVTIIFKDDICRAYHDEKGLIFSTQMSTNRMYILTTSVIVPMCLQISKEDKNQLWHNRYGHISMQRLKLLNSKDMVKGLPALEEMDEKCTDCLIGKQQREAIPKQAKWRATTKLQLIHSDICEPINPCSNGGKRYFLTFTDDFSRKTWVYVLKEKSEAFDIFKNFKALIEVESGCLIQALRTDRGGEFTSNAFNEFCNSKDIKRQLTTAYTPQQNGVSERKNRTLLNIVRSMLASKNVPKNFWPEALKWATYVMNRSPTTSVKDLTPEEAWSGVKPSVLHFRVFGCLAYVHVPENQRKKLDNRSIKCVLLGLSDESKAYKLYVPVEKEIMISKDVVFDEAKGWDWENRETRKSNNTDFDLLDETSAEEITPATCEVATPINEEITDGNGTGTEHQDTSSEEIVVSDTSSDDNNELDPESYDEASKSKKWRQAIDVEIEAIEANNTWELTDLPNEAKSIRVKWVYKTKYNENGQADKYKARFVVKGYSQKYGIDYNEVFAPVARWETIRTVLALAASKGWCVYQLDVKSAFLHGDLEEDIYVEQPLGYQQGNKNKVYELRKALYGLRQAPRAWYSKIEAYFLCEGFKKCPIENTLFVKHDDQNTLIVSVYVDDLIVTGNNMNLINEFKMSMKKQFAMSDLGKMKFFLGVEVIQTDKGIKLVKDESRKACDAKTYKQMVGSLMYLLATRPDLAFDVCLVARFMDRPTEMHIVAIKKIMRYVKGTTDFGILYSKTNESLQLDGWSDSDYAVTLSTTEAEFVAAASCAYQSLWLRNVLEHLGLKQKGTTLIHCDNSSSIKLSKNPILHGRCKHIDVRFHFLRDLTKDGIIELVHCKSEDQLADAMTKPLKVESFCRLRSSIGVVQM</sequence>
<dbReference type="PROSITE" id="PS50994">
    <property type="entry name" value="INTEGRASE"/>
    <property type="match status" value="1"/>
</dbReference>
<evidence type="ECO:0000256" key="1">
    <source>
        <dbReference type="ARBA" id="ARBA00022670"/>
    </source>
</evidence>
<dbReference type="InterPro" id="IPR013103">
    <property type="entry name" value="RVT_2"/>
</dbReference>
<accession>A0A2Z6MNM0</accession>